<evidence type="ECO:0000313" key="2">
    <source>
        <dbReference type="EMBL" id="KAK3234185.1"/>
    </source>
</evidence>
<keyword evidence="3" id="KW-1185">Reference proteome</keyword>
<accession>A0AAE0BE41</accession>
<dbReference type="Gene3D" id="1.10.150.20">
    <property type="entry name" value="5' to 3' exonuclease, C-terminal subdomain"/>
    <property type="match status" value="1"/>
</dbReference>
<feature type="compositionally biased region" description="Acidic residues" evidence="1">
    <location>
        <begin position="73"/>
        <end position="82"/>
    </location>
</feature>
<evidence type="ECO:0000256" key="1">
    <source>
        <dbReference type="SAM" id="MobiDB-lite"/>
    </source>
</evidence>
<dbReference type="Proteomes" id="UP001190700">
    <property type="component" value="Unassembled WGS sequence"/>
</dbReference>
<reference evidence="2 3" key="1">
    <citation type="journal article" date="2015" name="Genome Biol. Evol.">
        <title>Comparative Genomics of a Bacterivorous Green Alga Reveals Evolutionary Causalities and Consequences of Phago-Mixotrophic Mode of Nutrition.</title>
        <authorList>
            <person name="Burns J.A."/>
            <person name="Paasch A."/>
            <person name="Narechania A."/>
            <person name="Kim E."/>
        </authorList>
    </citation>
    <scope>NUCLEOTIDE SEQUENCE [LARGE SCALE GENOMIC DNA]</scope>
    <source>
        <strain evidence="2 3">PLY_AMNH</strain>
    </source>
</reference>
<gene>
    <name evidence="2" type="ORF">CYMTET_55553</name>
</gene>
<sequence length="193" mass="21371">MDTPITELNGVGKKTGPKLIDLGLATVGKLAELTDTDMQTYVCKMIVEGVRRVNLWNLRDNARELLATGVPDVDPESEDDPDAPTAFDYFNDPDVLGTTPVEESRENEYIDQLAYAFQYGGDLLSFLKSTGLKMPAGFTLDTATADVDFNALLSGLAHVRYPVSYHEAAKLLDLEHDHEFYHVTVNELLFSIL</sequence>
<organism evidence="2 3">
    <name type="scientific">Cymbomonas tetramitiformis</name>
    <dbReference type="NCBI Taxonomy" id="36881"/>
    <lineage>
        <taxon>Eukaryota</taxon>
        <taxon>Viridiplantae</taxon>
        <taxon>Chlorophyta</taxon>
        <taxon>Pyramimonadophyceae</taxon>
        <taxon>Pyramimonadales</taxon>
        <taxon>Pyramimonadaceae</taxon>
        <taxon>Cymbomonas</taxon>
    </lineage>
</organism>
<dbReference type="EMBL" id="LGRX02035546">
    <property type="protein sequence ID" value="KAK3234185.1"/>
    <property type="molecule type" value="Genomic_DNA"/>
</dbReference>
<protein>
    <submittedName>
        <fullName evidence="2">Uncharacterized protein</fullName>
    </submittedName>
</protein>
<feature type="region of interest" description="Disordered" evidence="1">
    <location>
        <begin position="69"/>
        <end position="89"/>
    </location>
</feature>
<proteinExistence type="predicted"/>
<dbReference type="AlphaFoldDB" id="A0AAE0BE41"/>
<evidence type="ECO:0000313" key="3">
    <source>
        <dbReference type="Proteomes" id="UP001190700"/>
    </source>
</evidence>
<name>A0AAE0BE41_9CHLO</name>
<comment type="caution">
    <text evidence="2">The sequence shown here is derived from an EMBL/GenBank/DDBJ whole genome shotgun (WGS) entry which is preliminary data.</text>
</comment>